<evidence type="ECO:0000313" key="5">
    <source>
        <dbReference type="EMBL" id="QLH06223.1"/>
    </source>
</evidence>
<dbReference type="NCBIfam" id="TIGR03327">
    <property type="entry name" value="AMP_phos"/>
    <property type="match status" value="1"/>
</dbReference>
<dbReference type="InterPro" id="IPR013466">
    <property type="entry name" value="Thymidine/AMP_Pase"/>
</dbReference>
<reference evidence="5 6" key="1">
    <citation type="submission" date="2018-02" db="EMBL/GenBank/DDBJ databases">
        <title>Complete genome of Nitrosopumilus ureaphilus PS0.</title>
        <authorList>
            <person name="Qin W."/>
            <person name="Zheng Y."/>
            <person name="Stahl D.A."/>
        </authorList>
    </citation>
    <scope>NUCLEOTIDE SEQUENCE [LARGE SCALE GENOMIC DNA]</scope>
    <source>
        <strain evidence="5 6">PS0</strain>
    </source>
</reference>
<dbReference type="GO" id="GO:0006196">
    <property type="term" value="P:AMP catabolic process"/>
    <property type="evidence" value="ECO:0007669"/>
    <property type="project" value="TreeGrafter"/>
</dbReference>
<accession>A0A7D5RDC5</accession>
<dbReference type="EC" id="2.4.2.57" evidence="3"/>
<dbReference type="Gene3D" id="1.20.970.50">
    <property type="match status" value="1"/>
</dbReference>
<keyword evidence="1" id="KW-0328">Glycosyltransferase</keyword>
<dbReference type="InterPro" id="IPR017713">
    <property type="entry name" value="AMP_phosphorylase"/>
</dbReference>
<dbReference type="InterPro" id="IPR000053">
    <property type="entry name" value="Thymidine/pyrmidine_PPase"/>
</dbReference>
<dbReference type="Pfam" id="PF07831">
    <property type="entry name" value="PYNP_C"/>
    <property type="match status" value="1"/>
</dbReference>
<dbReference type="InterPro" id="IPR036566">
    <property type="entry name" value="PYNP-like_C_sf"/>
</dbReference>
<name>A0A7D5RDC5_9ARCH</name>
<keyword evidence="6" id="KW-1185">Reference proteome</keyword>
<evidence type="ECO:0000256" key="1">
    <source>
        <dbReference type="ARBA" id="ARBA00022676"/>
    </source>
</evidence>
<dbReference type="Proteomes" id="UP000509478">
    <property type="component" value="Chromosome"/>
</dbReference>
<dbReference type="RefSeq" id="WP_179372297.1">
    <property type="nucleotide sequence ID" value="NZ_CP026995.1"/>
</dbReference>
<dbReference type="KEGG" id="nue:C5F50_03375"/>
<dbReference type="InterPro" id="IPR017459">
    <property type="entry name" value="Glycosyl_Trfase_fam3_N_dom"/>
</dbReference>
<dbReference type="GO" id="GO:0005829">
    <property type="term" value="C:cytosol"/>
    <property type="evidence" value="ECO:0007669"/>
    <property type="project" value="TreeGrafter"/>
</dbReference>
<dbReference type="GO" id="GO:0046125">
    <property type="term" value="P:pyrimidine deoxyribonucleoside metabolic process"/>
    <property type="evidence" value="ECO:0007669"/>
    <property type="project" value="InterPro"/>
</dbReference>
<dbReference type="Gene3D" id="3.40.1030.10">
    <property type="entry name" value="Nucleoside phosphorylase/phosphoribosyltransferase catalytic domain"/>
    <property type="match status" value="1"/>
</dbReference>
<dbReference type="Gene3D" id="3.90.1170.30">
    <property type="entry name" value="Pyrimidine nucleoside phosphorylase-like, C-terminal domain"/>
    <property type="match status" value="1"/>
</dbReference>
<dbReference type="OrthoDB" id="9827at2157"/>
<dbReference type="GeneID" id="56067078"/>
<dbReference type="GO" id="GO:0006206">
    <property type="term" value="P:pyrimidine nucleobase metabolic process"/>
    <property type="evidence" value="ECO:0007669"/>
    <property type="project" value="InterPro"/>
</dbReference>
<dbReference type="SMART" id="SM00941">
    <property type="entry name" value="PYNP_C"/>
    <property type="match status" value="1"/>
</dbReference>
<feature type="domain" description="Pyrimidine nucleoside phosphorylase C-terminal" evidence="4">
    <location>
        <begin position="420"/>
        <end position="487"/>
    </location>
</feature>
<dbReference type="NCBIfam" id="NF003338">
    <property type="entry name" value="PRK04350.1"/>
    <property type="match status" value="1"/>
</dbReference>
<dbReference type="AlphaFoldDB" id="A0A7D5RDC5"/>
<dbReference type="GO" id="GO:0016763">
    <property type="term" value="F:pentosyltransferase activity"/>
    <property type="evidence" value="ECO:0007669"/>
    <property type="project" value="InterPro"/>
</dbReference>
<evidence type="ECO:0000256" key="2">
    <source>
        <dbReference type="ARBA" id="ARBA00022679"/>
    </source>
</evidence>
<proteinExistence type="predicted"/>
<dbReference type="InterPro" id="IPR036320">
    <property type="entry name" value="Glycosyl_Trfase_fam3_N_dom_sf"/>
</dbReference>
<dbReference type="NCBIfam" id="TIGR02645">
    <property type="entry name" value="ARCH_P_rylase"/>
    <property type="match status" value="1"/>
</dbReference>
<keyword evidence="2" id="KW-0808">Transferase</keyword>
<dbReference type="InterPro" id="IPR035902">
    <property type="entry name" value="Nuc_phospho_transferase"/>
</dbReference>
<evidence type="ECO:0000313" key="6">
    <source>
        <dbReference type="Proteomes" id="UP000509478"/>
    </source>
</evidence>
<dbReference type="EMBL" id="CP026995">
    <property type="protein sequence ID" value="QLH06223.1"/>
    <property type="molecule type" value="Genomic_DNA"/>
</dbReference>
<dbReference type="SUPFAM" id="SSF47648">
    <property type="entry name" value="Nucleoside phosphorylase/phosphoribosyltransferase N-terminal domain"/>
    <property type="match status" value="1"/>
</dbReference>
<dbReference type="SUPFAM" id="SSF54680">
    <property type="entry name" value="Pyrimidine nucleoside phosphorylase C-terminal domain"/>
    <property type="match status" value="1"/>
</dbReference>
<dbReference type="Gene3D" id="2.40.40.20">
    <property type="match status" value="1"/>
</dbReference>
<dbReference type="PANTHER" id="PTHR10515">
    <property type="entry name" value="THYMIDINE PHOSPHORYLASE"/>
    <property type="match status" value="1"/>
</dbReference>
<dbReference type="InterPro" id="IPR000312">
    <property type="entry name" value="Glycosyl_Trfase_fam3"/>
</dbReference>
<organism evidence="5 6">
    <name type="scientific">Nitrosopumilus ureiphilus</name>
    <dbReference type="NCBI Taxonomy" id="1470067"/>
    <lineage>
        <taxon>Archaea</taxon>
        <taxon>Nitrososphaerota</taxon>
        <taxon>Nitrososphaeria</taxon>
        <taxon>Nitrosopumilales</taxon>
        <taxon>Nitrosopumilaceae</taxon>
        <taxon>Nitrosopumilus</taxon>
    </lineage>
</organism>
<dbReference type="InterPro" id="IPR013102">
    <property type="entry name" value="PYNP_C"/>
</dbReference>
<dbReference type="PANTHER" id="PTHR10515:SF0">
    <property type="entry name" value="THYMIDINE PHOSPHORYLASE"/>
    <property type="match status" value="1"/>
</dbReference>
<dbReference type="SUPFAM" id="SSF52418">
    <property type="entry name" value="Nucleoside phosphorylase/phosphoribosyltransferase catalytic domain"/>
    <property type="match status" value="1"/>
</dbReference>
<dbReference type="Pfam" id="PF00591">
    <property type="entry name" value="Glycos_transf_3"/>
    <property type="match status" value="1"/>
</dbReference>
<gene>
    <name evidence="5" type="ORF">C5F50_03375</name>
</gene>
<evidence type="ECO:0000256" key="3">
    <source>
        <dbReference type="NCBIfam" id="TIGR03327"/>
    </source>
</evidence>
<evidence type="ECO:0000259" key="4">
    <source>
        <dbReference type="SMART" id="SM00941"/>
    </source>
</evidence>
<sequence>MDLIIKNLGIESGGKPIVFLNVLDADELGVSASGRLQINSGRSLTVIVNIASVTVQKGYLGISEEVQKILKLEQDSVVDVQISPFPKSLQFIRNKLNGKKLTDKEIHEIVNGVVNGNLNENEIAAFVTSLHIQGLSLDEATSLSSSMVMTGKQLVLNSPQIVDKHSIGGVPGDKTTLLVVPIIAASGLIIPKTSSRAITSAAGTADRAETLMPVDLGIEEMKEVVHKTNGCIVWGGALDLAPADDIFVKTEYSLCIDPLLLPSIMSKKKAVGATHLVVDIPTGRGAKVKTIGEADLLAKDIIELGKRLGIYCHCVLTYGEQPIGNTIGPSLEAREALEVLMKTSQVPDLFDKACHVAGSIFEITGKKNGFELARDILLSGKAEKKLREIISQQGGQSEIKPFDFVIGTNTFEYRSVNEGQVLWMDNNIMVEIARAAGAPKNKGSGIIFNKKNGDKVSKNDVLFTVYAEKSPKLSRAEQILDEKMPMGIGDKMEMLIHRVKESPVVRRSFILDR</sequence>
<protein>
    <recommendedName>
        <fullName evidence="3">AMP phosphorylase</fullName>
        <ecNumber evidence="3">2.4.2.57</ecNumber>
    </recommendedName>
</protein>
<dbReference type="Pfam" id="PF02885">
    <property type="entry name" value="Glycos_trans_3N"/>
    <property type="match status" value="1"/>
</dbReference>
<dbReference type="GO" id="GO:0004645">
    <property type="term" value="F:1,4-alpha-oligoglucan phosphorylase activity"/>
    <property type="evidence" value="ECO:0007669"/>
    <property type="project" value="InterPro"/>
</dbReference>